<dbReference type="PIRSF" id="PIRSF006078">
    <property type="entry name" value="GlxK"/>
    <property type="match status" value="1"/>
</dbReference>
<dbReference type="STRING" id="192814.GCA_900166575_03245"/>
<keyword evidence="3 4" id="KW-0418">Kinase</keyword>
<reference evidence="5 6" key="1">
    <citation type="journal article" date="2003" name="Int. J. Syst. Evol. Microbiol.">
        <title>Halobacillus salinus sp. nov., isolated from a salt lake on the coast of the East Sea in Korea.</title>
        <authorList>
            <person name="Yoon J.H."/>
            <person name="Kang K.H."/>
            <person name="Park Y.H."/>
        </authorList>
    </citation>
    <scope>NUCLEOTIDE SEQUENCE [LARGE SCALE GENOMIC DNA]</scope>
    <source>
        <strain evidence="5 6">HSL-3</strain>
    </source>
</reference>
<dbReference type="InterPro" id="IPR018197">
    <property type="entry name" value="Glycerate_kinase_RE-like"/>
</dbReference>
<protein>
    <submittedName>
        <fullName evidence="5">Glycerate kinase</fullName>
    </submittedName>
</protein>
<proteinExistence type="inferred from homology"/>
<evidence type="ECO:0000256" key="4">
    <source>
        <dbReference type="PIRNR" id="PIRNR006078"/>
    </source>
</evidence>
<dbReference type="PANTHER" id="PTHR21599:SF0">
    <property type="entry name" value="GLYCERATE KINASE"/>
    <property type="match status" value="1"/>
</dbReference>
<evidence type="ECO:0000313" key="5">
    <source>
        <dbReference type="EMBL" id="TGB02440.1"/>
    </source>
</evidence>
<dbReference type="InterPro" id="IPR018193">
    <property type="entry name" value="Glyc_kinase_flavodox-like_fold"/>
</dbReference>
<sequence length="385" mass="40792">MRFLLAPDSFKGSMTSAEACAALREGIHAFDASSEVQAVPIADGGEGTVDALGEILDGEKITERVRDPLGREVNASYGWIESDKLAVIEVAAASGLPLLHETELDPHQASTFGTGQLIKSALDKGAREIILGLGGSATVDAGTGCFQALGVHFFNEKKQELTMNGGALRHVDAINLADMDSRVQEVKWTIASDVTNPLLGVSGAVHVFGPQKGVQPDQLEAFERGMSRYAGALQKASGVDRREAEGSGAAGGIGFTLSSLLADASVKSGFDLIAELGKLEEVVASSDFVLTGEGKFDRQTLYGKGPSGVATLAKRYDVPCIAFAGKIDDEADIRTQSDVTAVLPIVDEPMTLEDAMRNGPRLLQKAVQRFLDVYIAGQYHKEVQR</sequence>
<comment type="similarity">
    <text evidence="1 4">Belongs to the glycerate kinase type-1 family.</text>
</comment>
<dbReference type="Proteomes" id="UP000297982">
    <property type="component" value="Unassembled WGS sequence"/>
</dbReference>
<dbReference type="GO" id="GO:0008887">
    <property type="term" value="F:glycerate kinase activity"/>
    <property type="evidence" value="ECO:0007669"/>
    <property type="project" value="UniProtKB-UniRule"/>
</dbReference>
<dbReference type="SUPFAM" id="SSF110738">
    <property type="entry name" value="Glycerate kinase I"/>
    <property type="match status" value="1"/>
</dbReference>
<dbReference type="RefSeq" id="WP_135328067.1">
    <property type="nucleotide sequence ID" value="NZ_SRJC01000003.1"/>
</dbReference>
<dbReference type="InterPro" id="IPR004381">
    <property type="entry name" value="Glycerate_kinase"/>
</dbReference>
<dbReference type="Pfam" id="PF02595">
    <property type="entry name" value="Gly_kinase"/>
    <property type="match status" value="1"/>
</dbReference>
<evidence type="ECO:0000256" key="2">
    <source>
        <dbReference type="ARBA" id="ARBA00022679"/>
    </source>
</evidence>
<evidence type="ECO:0000313" key="6">
    <source>
        <dbReference type="Proteomes" id="UP000297982"/>
    </source>
</evidence>
<dbReference type="AlphaFoldDB" id="A0A4Z0GXC0"/>
<accession>A0A4Z0GXC0</accession>
<dbReference type="NCBIfam" id="TIGR00045">
    <property type="entry name" value="glycerate kinase"/>
    <property type="match status" value="1"/>
</dbReference>
<dbReference type="GO" id="GO:0031388">
    <property type="term" value="P:organic acid phosphorylation"/>
    <property type="evidence" value="ECO:0007669"/>
    <property type="project" value="UniProtKB-UniRule"/>
</dbReference>
<dbReference type="Gene3D" id="3.90.1510.10">
    <property type="entry name" value="Glycerate kinase, domain 2"/>
    <property type="match status" value="1"/>
</dbReference>
<name>A0A4Z0GXC0_9BACI</name>
<evidence type="ECO:0000256" key="3">
    <source>
        <dbReference type="ARBA" id="ARBA00022777"/>
    </source>
</evidence>
<gene>
    <name evidence="5" type="ORF">E4663_13965</name>
</gene>
<dbReference type="PANTHER" id="PTHR21599">
    <property type="entry name" value="GLYCERATE KINASE"/>
    <property type="match status" value="1"/>
</dbReference>
<evidence type="ECO:0000256" key="1">
    <source>
        <dbReference type="ARBA" id="ARBA00006284"/>
    </source>
</evidence>
<dbReference type="EMBL" id="SRJC01000003">
    <property type="protein sequence ID" value="TGB02440.1"/>
    <property type="molecule type" value="Genomic_DNA"/>
</dbReference>
<keyword evidence="6" id="KW-1185">Reference proteome</keyword>
<dbReference type="InterPro" id="IPR036129">
    <property type="entry name" value="Glycerate_kinase_sf"/>
</dbReference>
<organism evidence="5 6">
    <name type="scientific">Halobacillus salinus</name>
    <dbReference type="NCBI Taxonomy" id="192814"/>
    <lineage>
        <taxon>Bacteria</taxon>
        <taxon>Bacillati</taxon>
        <taxon>Bacillota</taxon>
        <taxon>Bacilli</taxon>
        <taxon>Bacillales</taxon>
        <taxon>Bacillaceae</taxon>
        <taxon>Halobacillus</taxon>
    </lineage>
</organism>
<comment type="caution">
    <text evidence="5">The sequence shown here is derived from an EMBL/GenBank/DDBJ whole genome shotgun (WGS) entry which is preliminary data.</text>
</comment>
<keyword evidence="2 4" id="KW-0808">Transferase</keyword>
<dbReference type="Gene3D" id="3.40.50.10350">
    <property type="entry name" value="Glycerate kinase, domain 1"/>
    <property type="match status" value="1"/>
</dbReference>